<evidence type="ECO:0000256" key="1">
    <source>
        <dbReference type="ARBA" id="ARBA00038308"/>
    </source>
</evidence>
<keyword evidence="4" id="KW-1185">Reference proteome</keyword>
<reference evidence="3" key="1">
    <citation type="submission" date="2021-11" db="EMBL/GenBank/DDBJ databases">
        <authorList>
            <person name="Rodrigo-Torres L."/>
            <person name="Arahal R. D."/>
            <person name="Lucena T."/>
        </authorList>
    </citation>
    <scope>NUCLEOTIDE SEQUENCE</scope>
    <source>
        <strain evidence="3">CECT 7928</strain>
    </source>
</reference>
<comment type="caution">
    <text evidence="3">The sequence shown here is derived from an EMBL/GenBank/DDBJ whole genome shotgun (WGS) entry which is preliminary data.</text>
</comment>
<protein>
    <recommendedName>
        <fullName evidence="2">UPF0149 protein VMF7928_03554</fullName>
    </recommendedName>
</protein>
<dbReference type="PANTHER" id="PTHR37528">
    <property type="entry name" value="UPF0149 PROTEIN YGFB"/>
    <property type="match status" value="1"/>
</dbReference>
<dbReference type="PANTHER" id="PTHR37528:SF1">
    <property type="entry name" value="UPF0149 PROTEIN YGFB"/>
    <property type="match status" value="1"/>
</dbReference>
<evidence type="ECO:0000313" key="3">
    <source>
        <dbReference type="EMBL" id="CAH0541429.1"/>
    </source>
</evidence>
<dbReference type="HAMAP" id="MF_00346">
    <property type="entry name" value="UPF0149"/>
    <property type="match status" value="1"/>
</dbReference>
<dbReference type="InterPro" id="IPR011978">
    <property type="entry name" value="YgfB-like"/>
</dbReference>
<comment type="similarity">
    <text evidence="1 2">Belongs to the UPF0149 family.</text>
</comment>
<organism evidence="3 4">
    <name type="scientific">Vibrio marisflavi CECT 7928</name>
    <dbReference type="NCBI Taxonomy" id="634439"/>
    <lineage>
        <taxon>Bacteria</taxon>
        <taxon>Pseudomonadati</taxon>
        <taxon>Pseudomonadota</taxon>
        <taxon>Gammaproteobacteria</taxon>
        <taxon>Vibrionales</taxon>
        <taxon>Vibrionaceae</taxon>
        <taxon>Vibrio</taxon>
    </lineage>
</organism>
<evidence type="ECO:0000256" key="2">
    <source>
        <dbReference type="HAMAP-Rule" id="MF_00346"/>
    </source>
</evidence>
<sequence length="195" mass="21312">MTSNTLPDYATLSDTLNSSSLSVNPAELHGLLVGMLSGGLNPTDDTWKSLLFDYTNEGMGWPINALEQAQRVFDATKKELMSSSFELSLLLPAELSKASLLEVADSFSDWVNHFISGLGLADAKLRKASQEVKESLSDLEEIARLGIDEEDDLEEQAQLLEQVMDHAKICVLTIHAELGKKPAQGEGQDKKPTIH</sequence>
<dbReference type="EMBL" id="CAKLDM010000002">
    <property type="protein sequence ID" value="CAH0541429.1"/>
    <property type="molecule type" value="Genomic_DNA"/>
</dbReference>
<dbReference type="Pfam" id="PF03695">
    <property type="entry name" value="UPF0149"/>
    <property type="match status" value="1"/>
</dbReference>
<dbReference type="InterPro" id="IPR036255">
    <property type="entry name" value="YgfB-like_sf"/>
</dbReference>
<name>A0ABM9A7Q1_9VIBR</name>
<dbReference type="NCBIfam" id="NF002477">
    <property type="entry name" value="PRK01736.1"/>
    <property type="match status" value="1"/>
</dbReference>
<gene>
    <name evidence="3" type="ORF">VMF7928_03554</name>
</gene>
<proteinExistence type="inferred from homology"/>
<dbReference type="SUPFAM" id="SSF101327">
    <property type="entry name" value="YgfB-like"/>
    <property type="match status" value="1"/>
</dbReference>
<dbReference type="Proteomes" id="UP000838748">
    <property type="component" value="Unassembled WGS sequence"/>
</dbReference>
<dbReference type="Gene3D" id="1.20.120.740">
    <property type="entry name" value="YgfB uncharacterised protein family UPF0149, PF03695"/>
    <property type="match status" value="1"/>
</dbReference>
<accession>A0ABM9A7Q1</accession>
<dbReference type="RefSeq" id="WP_237363030.1">
    <property type="nucleotide sequence ID" value="NZ_CAKLDM010000002.1"/>
</dbReference>
<evidence type="ECO:0000313" key="4">
    <source>
        <dbReference type="Proteomes" id="UP000838748"/>
    </source>
</evidence>